<gene>
    <name evidence="1" type="primary">Acey_s0085.g1858</name>
    <name evidence="1" type="ORF">Y032_0085g1858</name>
</gene>
<dbReference type="InterPro" id="IPR036397">
    <property type="entry name" value="RNaseH_sf"/>
</dbReference>
<protein>
    <recommendedName>
        <fullName evidence="3">Tc1-like transposase DDE domain-containing protein</fullName>
    </recommendedName>
</protein>
<dbReference type="PANTHER" id="PTHR46068:SF1">
    <property type="entry name" value="TRANSPOSASE IS30-LIKE HTH DOMAIN-CONTAINING PROTEIN"/>
    <property type="match status" value="1"/>
</dbReference>
<name>A0A016TQ99_9BILA</name>
<evidence type="ECO:0000313" key="2">
    <source>
        <dbReference type="Proteomes" id="UP000024635"/>
    </source>
</evidence>
<dbReference type="Gene3D" id="3.30.420.10">
    <property type="entry name" value="Ribonuclease H-like superfamily/Ribonuclease H"/>
    <property type="match status" value="1"/>
</dbReference>
<sequence length="203" mass="23554">MAKEVGIGRCSMRKIVREKLNLYPYRLQKAHALTDVMRKNRKKLCKQLLKRFAQSRFRTIVFTDEKLFTVDQVANAQNDRVLCRSITRANRKGRIVAKTAHPQCLMVWGDITSNGRTSLVFMNGGVKICRNVYKKKILEDVLKPWGDAHFGNSQRRLQQDSAPAHKAKVVQEWCKERLSNFKKHGKWPPYSPGLHPMDFSVWS</sequence>
<dbReference type="EMBL" id="JARK01001421">
    <property type="protein sequence ID" value="EYC04911.1"/>
    <property type="molecule type" value="Genomic_DNA"/>
</dbReference>
<dbReference type="OrthoDB" id="5866953at2759"/>
<reference evidence="2" key="1">
    <citation type="journal article" date="2015" name="Nat. Genet.">
        <title>The genome and transcriptome of the zoonotic hookworm Ancylostoma ceylanicum identify infection-specific gene families.</title>
        <authorList>
            <person name="Schwarz E.M."/>
            <person name="Hu Y."/>
            <person name="Antoshechkin I."/>
            <person name="Miller M.M."/>
            <person name="Sternberg P.W."/>
            <person name="Aroian R.V."/>
        </authorList>
    </citation>
    <scope>NUCLEOTIDE SEQUENCE</scope>
    <source>
        <strain evidence="2">HY135</strain>
    </source>
</reference>
<proteinExistence type="predicted"/>
<comment type="caution">
    <text evidence="1">The sequence shown here is derived from an EMBL/GenBank/DDBJ whole genome shotgun (WGS) entry which is preliminary data.</text>
</comment>
<accession>A0A016TQ99</accession>
<dbReference type="AlphaFoldDB" id="A0A016TQ99"/>
<dbReference type="STRING" id="53326.A0A016TQ99"/>
<keyword evidence="2" id="KW-1185">Reference proteome</keyword>
<dbReference type="PANTHER" id="PTHR46068">
    <property type="entry name" value="PROTEIN CBG27172"/>
    <property type="match status" value="1"/>
</dbReference>
<organism evidence="1 2">
    <name type="scientific">Ancylostoma ceylanicum</name>
    <dbReference type="NCBI Taxonomy" id="53326"/>
    <lineage>
        <taxon>Eukaryota</taxon>
        <taxon>Metazoa</taxon>
        <taxon>Ecdysozoa</taxon>
        <taxon>Nematoda</taxon>
        <taxon>Chromadorea</taxon>
        <taxon>Rhabditida</taxon>
        <taxon>Rhabditina</taxon>
        <taxon>Rhabditomorpha</taxon>
        <taxon>Strongyloidea</taxon>
        <taxon>Ancylostomatidae</taxon>
        <taxon>Ancylostomatinae</taxon>
        <taxon>Ancylostoma</taxon>
    </lineage>
</organism>
<evidence type="ECO:0008006" key="3">
    <source>
        <dbReference type="Google" id="ProtNLM"/>
    </source>
</evidence>
<dbReference type="GO" id="GO:0003676">
    <property type="term" value="F:nucleic acid binding"/>
    <property type="evidence" value="ECO:0007669"/>
    <property type="project" value="InterPro"/>
</dbReference>
<dbReference type="Proteomes" id="UP000024635">
    <property type="component" value="Unassembled WGS sequence"/>
</dbReference>
<evidence type="ECO:0000313" key="1">
    <source>
        <dbReference type="EMBL" id="EYC04911.1"/>
    </source>
</evidence>